<dbReference type="InterPro" id="IPR013382">
    <property type="entry name" value="CRISPR-assoc_prot_Cse2"/>
</dbReference>
<proteinExistence type="predicted"/>
<dbReference type="EMBL" id="AP019755">
    <property type="protein sequence ID" value="BBL35193.1"/>
    <property type="molecule type" value="Genomic_DNA"/>
</dbReference>
<protein>
    <recommendedName>
        <fullName evidence="3">CRISPR-associated protein Cse2</fullName>
    </recommendedName>
</protein>
<dbReference type="InterPro" id="IPR038287">
    <property type="entry name" value="Cse2_sf"/>
</dbReference>
<evidence type="ECO:0000313" key="2">
    <source>
        <dbReference type="Proteomes" id="UP000316473"/>
    </source>
</evidence>
<dbReference type="Gene3D" id="1.10.520.40">
    <property type="entry name" value="CRISPR-associated protein Cse2"/>
    <property type="match status" value="1"/>
</dbReference>
<accession>A0A4Y1YQR7</accession>
<dbReference type="Pfam" id="PF09485">
    <property type="entry name" value="CRISPR_Cse2"/>
    <property type="match status" value="1"/>
</dbReference>
<name>A0A4Y1YQR7_9PROT</name>
<gene>
    <name evidence="1" type="ORF">Nstercoris_01455</name>
</gene>
<organism evidence="1 2">
    <name type="scientific">Nitrosomonas stercoris</name>
    <dbReference type="NCBI Taxonomy" id="1444684"/>
    <lineage>
        <taxon>Bacteria</taxon>
        <taxon>Pseudomonadati</taxon>
        <taxon>Pseudomonadota</taxon>
        <taxon>Betaproteobacteria</taxon>
        <taxon>Nitrosomonadales</taxon>
        <taxon>Nitrosomonadaceae</taxon>
        <taxon>Nitrosomonas</taxon>
    </lineage>
</organism>
<keyword evidence="2" id="KW-1185">Reference proteome</keyword>
<dbReference type="CDD" id="cd09731">
    <property type="entry name" value="Cse2_I-E"/>
    <property type="match status" value="1"/>
</dbReference>
<evidence type="ECO:0008006" key="3">
    <source>
        <dbReference type="Google" id="ProtNLM"/>
    </source>
</evidence>
<dbReference type="Proteomes" id="UP000316473">
    <property type="component" value="Chromosome"/>
</dbReference>
<dbReference type="AlphaFoldDB" id="A0A4Y1YQR7"/>
<sequence>MEQTMTTAEVKPNKEQSFVRFVIERCKKDKGFAAKLRRADNPNTEYQSWEILGPWIDLENKFQRLPYAAIGSAISRAKLEANGNLSLGKAIAMAYAEKGKTEYSDQAKARLRRLLACNDVEEACRIIRPVLTLVQSKVSQPSDYAKLLSELRYFGEKTKTRWAKDFYGQRDAESKQGEGA</sequence>
<reference evidence="1 2" key="1">
    <citation type="submission" date="2019-06" db="EMBL/GenBank/DDBJ databases">
        <title>Nitrosomonas stercoris KYUHI-S whole genome shotgun sequence.</title>
        <authorList>
            <person name="Nakagawa T."/>
            <person name="Tsuchiya Y."/>
            <person name="Takahashi R."/>
        </authorList>
    </citation>
    <scope>NUCLEOTIDE SEQUENCE [LARGE SCALE GENOMIC DNA]</scope>
    <source>
        <strain evidence="1 2">KYUHI-S</strain>
    </source>
</reference>
<dbReference type="NCBIfam" id="TIGR02548">
    <property type="entry name" value="casB_cse2"/>
    <property type="match status" value="1"/>
</dbReference>
<evidence type="ECO:0000313" key="1">
    <source>
        <dbReference type="EMBL" id="BBL35193.1"/>
    </source>
</evidence>
<dbReference type="KEGG" id="nst:Nstercoris_01455"/>